<dbReference type="RefSeq" id="WP_080628811.1">
    <property type="nucleotide sequence ID" value="NZ_JAERIZ010000014.1"/>
</dbReference>
<accession>A0A6D2C5P2</accession>
<keyword evidence="1" id="KW-0732">Signal</keyword>
<proteinExistence type="predicted"/>
<feature type="chain" id="PRO_5030150923" description="Major outer membrane protein" evidence="1">
    <location>
        <begin position="21"/>
        <end position="501"/>
    </location>
</feature>
<evidence type="ECO:0000313" key="3">
    <source>
        <dbReference type="Proteomes" id="UP000029870"/>
    </source>
</evidence>
<reference evidence="2 3" key="1">
    <citation type="journal article" date="2014" name="Genome Announc.">
        <title>Draft genome sequences of eight enterohepatic helicobacter species isolated from both laboratory and wild rodents.</title>
        <authorList>
            <person name="Sheh A."/>
            <person name="Shen Z."/>
            <person name="Fox J.G."/>
        </authorList>
    </citation>
    <scope>NUCLEOTIDE SEQUENCE [LARGE SCALE GENOMIC DNA]</scope>
    <source>
        <strain evidence="2 3">Missouri</strain>
    </source>
</reference>
<evidence type="ECO:0000313" key="2">
    <source>
        <dbReference type="EMBL" id="TLE04331.1"/>
    </source>
</evidence>
<dbReference type="Proteomes" id="UP000029870">
    <property type="component" value="Unassembled WGS sequence"/>
</dbReference>
<comment type="caution">
    <text evidence="2">The sequence shown here is derived from an EMBL/GenBank/DDBJ whole genome shotgun (WGS) entry which is preliminary data.</text>
</comment>
<feature type="signal peptide" evidence="1">
    <location>
        <begin position="1"/>
        <end position="20"/>
    </location>
</feature>
<dbReference type="EMBL" id="JRPH02000016">
    <property type="protein sequence ID" value="TLE04331.1"/>
    <property type="molecule type" value="Genomic_DNA"/>
</dbReference>
<dbReference type="AlphaFoldDB" id="A0A6D2C5P2"/>
<organism evidence="2 3">
    <name type="scientific">Helicobacter bilis</name>
    <dbReference type="NCBI Taxonomy" id="37372"/>
    <lineage>
        <taxon>Bacteria</taxon>
        <taxon>Pseudomonadati</taxon>
        <taxon>Campylobacterota</taxon>
        <taxon>Epsilonproteobacteria</taxon>
        <taxon>Campylobacterales</taxon>
        <taxon>Helicobacteraceae</taxon>
        <taxon>Helicobacter</taxon>
    </lineage>
</organism>
<protein>
    <recommendedName>
        <fullName evidence="4">Major outer membrane protein</fullName>
    </recommendedName>
</protein>
<name>A0A6D2C5P2_9HELI</name>
<evidence type="ECO:0008006" key="4">
    <source>
        <dbReference type="Google" id="ProtNLM"/>
    </source>
</evidence>
<gene>
    <name evidence="2" type="ORF">LS77_006320</name>
</gene>
<sequence length="501" mass="54065">MMKKVFSVVLAGALFQVAFAETQTQNNEQVAQDSAPQEVAVAPAKKENKLKDLVTNAKVSGFGFARFFTINGFDNIGQNGQSQQYRIKLDVTSGKIYGFSATAGLFFSQGSSTPDVGSNTNGAVQGGRGTAFTNNFSDRFNISQIFASKEFDIGSFSTKIDAGKINISSPLSDNKVDLGTGFVANAKQKIDGGSIKYHASFYDSWSGDHVGYNIRTRMASDKHMDAAGVGIGNNLTLLGMGGNVMNKALDFNAYVGNIYGFMDFLLYGEAKYGMKLGDSMNLSILAQTSMAALNGKPHLYLGLNGKSIERVFDTELANAAKFRGLYNIQAKLAIDKFSLKAGYLGSFGDGYGTLLDYKGGIDTAGKIWNGNLTATYEGLGMLGSGSFKNSSINVAYIAAEYGFKIPLKVGLDVAYVFGNTYMPELKVSPNNSGNAMNNYFGSNTSGNKVAKQEFIKNASFVEITPHITYKFFDKLELSFLAATLAGDIDFFKTRTELKYTF</sequence>
<evidence type="ECO:0000256" key="1">
    <source>
        <dbReference type="SAM" id="SignalP"/>
    </source>
</evidence>